<evidence type="ECO:0000313" key="2">
    <source>
        <dbReference type="EMBL" id="TPE58479.1"/>
    </source>
</evidence>
<dbReference type="EMBL" id="VFSU01000034">
    <property type="protein sequence ID" value="TPE58479.1"/>
    <property type="molecule type" value="Genomic_DNA"/>
</dbReference>
<keyword evidence="2" id="KW-0378">Hydrolase</keyword>
<dbReference type="InterPro" id="IPR000073">
    <property type="entry name" value="AB_hydrolase_1"/>
</dbReference>
<dbReference type="OrthoDB" id="9814966at2"/>
<dbReference type="SUPFAM" id="SSF53474">
    <property type="entry name" value="alpha/beta-Hydrolases"/>
    <property type="match status" value="1"/>
</dbReference>
<dbReference type="RefSeq" id="WP_140929332.1">
    <property type="nucleotide sequence ID" value="NZ_VFSU01000034.1"/>
</dbReference>
<sequence>MTQFVLVHGAWQGGWCWRPVADLLRAHGHRVFTPTLTGLGERAHLLTPETGVKTHATDLLALMDCEELTDVVLVGHSYGARPTALATAHPAVRQWVSLDGVAMGEGTALFDGAPPRAMEAAEASAVYVGAKAQLPYTADILGVPADHSGFEWVNRRQTPMPWACFAEAQPTLPPRFHTLPKAYVLALGNSLAAPRKGAAEARDNGWPMPEIDSGHMLMVTAVDETADALLAFA</sequence>
<dbReference type="Pfam" id="PF12697">
    <property type="entry name" value="Abhydrolase_6"/>
    <property type="match status" value="1"/>
</dbReference>
<dbReference type="AlphaFoldDB" id="A0A501XDF8"/>
<dbReference type="PANTHER" id="PTHR37017:SF11">
    <property type="entry name" value="ESTERASE_LIPASE_THIOESTERASE DOMAIN-CONTAINING PROTEIN"/>
    <property type="match status" value="1"/>
</dbReference>
<dbReference type="Proteomes" id="UP000319897">
    <property type="component" value="Unassembled WGS sequence"/>
</dbReference>
<name>A0A501XDF8_9SPHN</name>
<dbReference type="GO" id="GO:0016787">
    <property type="term" value="F:hydrolase activity"/>
    <property type="evidence" value="ECO:0007669"/>
    <property type="project" value="UniProtKB-KW"/>
</dbReference>
<feature type="domain" description="AB hydrolase-1" evidence="1">
    <location>
        <begin position="4"/>
        <end position="228"/>
    </location>
</feature>
<gene>
    <name evidence="2" type="ORF">FJQ54_15500</name>
</gene>
<protein>
    <submittedName>
        <fullName evidence="2">Alpha/beta hydrolase</fullName>
    </submittedName>
</protein>
<organism evidence="2 3">
    <name type="scientific">Sandaracinobacter neustonicus</name>
    <dbReference type="NCBI Taxonomy" id="1715348"/>
    <lineage>
        <taxon>Bacteria</taxon>
        <taxon>Pseudomonadati</taxon>
        <taxon>Pseudomonadota</taxon>
        <taxon>Alphaproteobacteria</taxon>
        <taxon>Sphingomonadales</taxon>
        <taxon>Sphingosinicellaceae</taxon>
        <taxon>Sandaracinobacter</taxon>
    </lineage>
</organism>
<keyword evidence="3" id="KW-1185">Reference proteome</keyword>
<evidence type="ECO:0000313" key="3">
    <source>
        <dbReference type="Proteomes" id="UP000319897"/>
    </source>
</evidence>
<proteinExistence type="predicted"/>
<dbReference type="InterPro" id="IPR052897">
    <property type="entry name" value="Sec-Metab_Biosynth_Hydrolase"/>
</dbReference>
<dbReference type="Gene3D" id="3.40.50.1820">
    <property type="entry name" value="alpha/beta hydrolase"/>
    <property type="match status" value="1"/>
</dbReference>
<comment type="caution">
    <text evidence="2">The sequence shown here is derived from an EMBL/GenBank/DDBJ whole genome shotgun (WGS) entry which is preliminary data.</text>
</comment>
<dbReference type="PANTHER" id="PTHR37017">
    <property type="entry name" value="AB HYDROLASE-1 DOMAIN-CONTAINING PROTEIN-RELATED"/>
    <property type="match status" value="1"/>
</dbReference>
<accession>A0A501XDF8</accession>
<dbReference type="InterPro" id="IPR029058">
    <property type="entry name" value="AB_hydrolase_fold"/>
</dbReference>
<evidence type="ECO:0000259" key="1">
    <source>
        <dbReference type="Pfam" id="PF12697"/>
    </source>
</evidence>
<reference evidence="2 3" key="1">
    <citation type="submission" date="2019-06" db="EMBL/GenBank/DDBJ databases">
        <authorList>
            <person name="Lee I."/>
            <person name="Jang G.I."/>
            <person name="Hwang C.Y."/>
        </authorList>
    </citation>
    <scope>NUCLEOTIDE SEQUENCE [LARGE SCALE GENOMIC DNA]</scope>
    <source>
        <strain evidence="2 3">PAMC 28131</strain>
    </source>
</reference>